<protein>
    <recommendedName>
        <fullName evidence="4">ESX-1 secretion-associated protein EspA/EspE-like domain-containing protein</fullName>
    </recommendedName>
</protein>
<proteinExistence type="predicted"/>
<sequence length="234" mass="25370">MGEENPYQSATNFNTRTDWLSDQKPVDLNLDGMGDFAQNMQTIHDNLRDELGYVHDLHSVPMKAWEGIVLGEASFVRTRMGDNAKELSHYLQRLSSALLNIGMAAQTIADTYGAADGFSAIELNTVRYAFAEPGAARPSGLSPLVTGETYEEKMAAIRPTAGAPPVTRREPRGGETPRRTVTTETHADGSQTVTTRNAEGEVTEQVRTAPQTAGGPGVNDSPRQRALDSVEGMY</sequence>
<accession>A0ABV6M5T7</accession>
<dbReference type="SUPFAM" id="SSF140453">
    <property type="entry name" value="EsxAB dimer-like"/>
    <property type="match status" value="1"/>
</dbReference>
<feature type="compositionally biased region" description="Polar residues" evidence="1">
    <location>
        <begin position="182"/>
        <end position="197"/>
    </location>
</feature>
<dbReference type="Proteomes" id="UP001589867">
    <property type="component" value="Unassembled WGS sequence"/>
</dbReference>
<gene>
    <name evidence="2" type="ORF">ACFFIA_19825</name>
</gene>
<name>A0ABV6M5T7_9ACTN</name>
<feature type="compositionally biased region" description="Basic and acidic residues" evidence="1">
    <location>
        <begin position="167"/>
        <end position="178"/>
    </location>
</feature>
<keyword evidence="3" id="KW-1185">Reference proteome</keyword>
<dbReference type="RefSeq" id="WP_377252989.1">
    <property type="nucleotide sequence ID" value="NZ_JBHLUH010000039.1"/>
</dbReference>
<organism evidence="2 3">
    <name type="scientific">Phytohabitans kaempferiae</name>
    <dbReference type="NCBI Taxonomy" id="1620943"/>
    <lineage>
        <taxon>Bacteria</taxon>
        <taxon>Bacillati</taxon>
        <taxon>Actinomycetota</taxon>
        <taxon>Actinomycetes</taxon>
        <taxon>Micromonosporales</taxon>
        <taxon>Micromonosporaceae</taxon>
    </lineage>
</organism>
<dbReference type="EMBL" id="JBHLUH010000039">
    <property type="protein sequence ID" value="MFC0529914.1"/>
    <property type="molecule type" value="Genomic_DNA"/>
</dbReference>
<evidence type="ECO:0008006" key="4">
    <source>
        <dbReference type="Google" id="ProtNLM"/>
    </source>
</evidence>
<evidence type="ECO:0000313" key="2">
    <source>
        <dbReference type="EMBL" id="MFC0529914.1"/>
    </source>
</evidence>
<feature type="region of interest" description="Disordered" evidence="1">
    <location>
        <begin position="160"/>
        <end position="234"/>
    </location>
</feature>
<comment type="caution">
    <text evidence="2">The sequence shown here is derived from an EMBL/GenBank/DDBJ whole genome shotgun (WGS) entry which is preliminary data.</text>
</comment>
<dbReference type="InterPro" id="IPR036689">
    <property type="entry name" value="ESAT-6-like_sf"/>
</dbReference>
<evidence type="ECO:0000256" key="1">
    <source>
        <dbReference type="SAM" id="MobiDB-lite"/>
    </source>
</evidence>
<evidence type="ECO:0000313" key="3">
    <source>
        <dbReference type="Proteomes" id="UP001589867"/>
    </source>
</evidence>
<reference evidence="2 3" key="1">
    <citation type="submission" date="2024-09" db="EMBL/GenBank/DDBJ databases">
        <authorList>
            <person name="Sun Q."/>
            <person name="Mori K."/>
        </authorList>
    </citation>
    <scope>NUCLEOTIDE SEQUENCE [LARGE SCALE GENOMIC DNA]</scope>
    <source>
        <strain evidence="2 3">TBRC 3947</strain>
    </source>
</reference>